<accession>A0ABY7E766</accession>
<dbReference type="InterPro" id="IPR036412">
    <property type="entry name" value="HAD-like_sf"/>
</dbReference>
<dbReference type="SUPFAM" id="SSF56784">
    <property type="entry name" value="HAD-like"/>
    <property type="match status" value="1"/>
</dbReference>
<dbReference type="InterPro" id="IPR006357">
    <property type="entry name" value="HAD-SF_hydro_IIA"/>
</dbReference>
<dbReference type="PANTHER" id="PTHR19288">
    <property type="entry name" value="4-NITROPHENYLPHOSPHATASE-RELATED"/>
    <property type="match status" value="1"/>
</dbReference>
<keyword evidence="2" id="KW-1185">Reference proteome</keyword>
<sequence>MREKKTRVKFVTNTTKESKRVLLDRLHHIGFQVTADEVFTSLTAARNLVASRGLPEGPTNAVVVGLAPDNMDASMKLSGPFVTGLEYAADCKAEVVGKPEAAFFLSAIEGMDVRPEECLMIG</sequence>
<dbReference type="InterPro" id="IPR023214">
    <property type="entry name" value="HAD_sf"/>
</dbReference>
<dbReference type="Pfam" id="PF13344">
    <property type="entry name" value="Hydrolase_6"/>
    <property type="match status" value="1"/>
</dbReference>
<gene>
    <name evidence="1" type="ORF">MAR_021267</name>
</gene>
<organism evidence="1 2">
    <name type="scientific">Mya arenaria</name>
    <name type="common">Soft-shell clam</name>
    <dbReference type="NCBI Taxonomy" id="6604"/>
    <lineage>
        <taxon>Eukaryota</taxon>
        <taxon>Metazoa</taxon>
        <taxon>Spiralia</taxon>
        <taxon>Lophotrochozoa</taxon>
        <taxon>Mollusca</taxon>
        <taxon>Bivalvia</taxon>
        <taxon>Autobranchia</taxon>
        <taxon>Heteroconchia</taxon>
        <taxon>Euheterodonta</taxon>
        <taxon>Imparidentia</taxon>
        <taxon>Neoheterodontei</taxon>
        <taxon>Myida</taxon>
        <taxon>Myoidea</taxon>
        <taxon>Myidae</taxon>
        <taxon>Mya</taxon>
    </lineage>
</organism>
<protein>
    <submittedName>
        <fullName evidence="1">HDHD2-like protein</fullName>
    </submittedName>
</protein>
<name>A0ABY7E766_MYAAR</name>
<evidence type="ECO:0000313" key="2">
    <source>
        <dbReference type="Proteomes" id="UP001164746"/>
    </source>
</evidence>
<feature type="non-terminal residue" evidence="1">
    <location>
        <position position="122"/>
    </location>
</feature>
<dbReference type="PANTHER" id="PTHR19288:SF46">
    <property type="entry name" value="HALOACID DEHALOGENASE-LIKE HYDROLASE DOMAIN-CONTAINING PROTEIN 2"/>
    <property type="match status" value="1"/>
</dbReference>
<proteinExistence type="predicted"/>
<evidence type="ECO:0000313" key="1">
    <source>
        <dbReference type="EMBL" id="WAR05898.1"/>
    </source>
</evidence>
<dbReference type="EMBL" id="CP111016">
    <property type="protein sequence ID" value="WAR05898.1"/>
    <property type="molecule type" value="Genomic_DNA"/>
</dbReference>
<dbReference type="Pfam" id="PF13242">
    <property type="entry name" value="Hydrolase_like"/>
    <property type="match status" value="1"/>
</dbReference>
<dbReference type="Gene3D" id="3.40.50.1000">
    <property type="entry name" value="HAD superfamily/HAD-like"/>
    <property type="match status" value="1"/>
</dbReference>
<reference evidence="1" key="1">
    <citation type="submission" date="2022-11" db="EMBL/GenBank/DDBJ databases">
        <title>Centuries of genome instability and evolution in soft-shell clam transmissible cancer (bioRxiv).</title>
        <authorList>
            <person name="Hart S.F.M."/>
            <person name="Yonemitsu M.A."/>
            <person name="Giersch R.M."/>
            <person name="Beal B.F."/>
            <person name="Arriagada G."/>
            <person name="Davis B.W."/>
            <person name="Ostrander E.A."/>
            <person name="Goff S.P."/>
            <person name="Metzger M.J."/>
        </authorList>
    </citation>
    <scope>NUCLEOTIDE SEQUENCE</scope>
    <source>
        <strain evidence="1">MELC-2E11</strain>
        <tissue evidence="1">Siphon/mantle</tissue>
    </source>
</reference>
<dbReference type="Proteomes" id="UP001164746">
    <property type="component" value="Chromosome 5"/>
</dbReference>